<dbReference type="SMART" id="SM00220">
    <property type="entry name" value="S_TKc"/>
    <property type="match status" value="1"/>
</dbReference>
<protein>
    <recommendedName>
        <fullName evidence="15">Serine/threonine-protein kinase receptor</fullName>
        <ecNumber evidence="15">2.7.11.30</ecNumber>
    </recommendedName>
</protein>
<keyword evidence="15" id="KW-0464">Manganese</keyword>
<evidence type="ECO:0000256" key="9">
    <source>
        <dbReference type="ARBA" id="ARBA00022840"/>
    </source>
</evidence>
<dbReference type="Pfam" id="PF08515">
    <property type="entry name" value="TGF_beta_GS"/>
    <property type="match status" value="1"/>
</dbReference>
<dbReference type="PANTHER" id="PTHR23255">
    <property type="entry name" value="TRANSFORMING GROWTH FACTOR-BETA RECEPTOR TYPE I AND II"/>
    <property type="match status" value="1"/>
</dbReference>
<evidence type="ECO:0000256" key="13">
    <source>
        <dbReference type="PROSITE-ProRule" id="PRU10141"/>
    </source>
</evidence>
<dbReference type="KEGG" id="tad:TRIADDRAFT_27560"/>
<feature type="domain" description="GS" evidence="17">
    <location>
        <begin position="1"/>
        <end position="29"/>
    </location>
</feature>
<keyword evidence="11" id="KW-0472">Membrane</keyword>
<dbReference type="InterPro" id="IPR001245">
    <property type="entry name" value="Ser-Thr/Tyr_kinase_cat_dom"/>
</dbReference>
<evidence type="ECO:0000256" key="11">
    <source>
        <dbReference type="ARBA" id="ARBA00023136"/>
    </source>
</evidence>
<organism evidence="18 19">
    <name type="scientific">Trichoplax adhaerens</name>
    <name type="common">Trichoplax reptans</name>
    <dbReference type="NCBI Taxonomy" id="10228"/>
    <lineage>
        <taxon>Eukaryota</taxon>
        <taxon>Metazoa</taxon>
        <taxon>Placozoa</taxon>
        <taxon>Uniplacotomia</taxon>
        <taxon>Trichoplacea</taxon>
        <taxon>Trichoplacidae</taxon>
        <taxon>Trichoplax</taxon>
    </lineage>
</organism>
<dbReference type="PROSITE" id="PS51256">
    <property type="entry name" value="GS"/>
    <property type="match status" value="1"/>
</dbReference>
<comment type="cofactor">
    <cofactor evidence="15">
        <name>Mg(2+)</name>
        <dbReference type="ChEBI" id="CHEBI:18420"/>
    </cofactor>
    <cofactor evidence="15">
        <name>Mn(2+)</name>
        <dbReference type="ChEBI" id="CHEBI:29035"/>
    </cofactor>
</comment>
<keyword evidence="8 15" id="KW-0418">Kinase</keyword>
<dbReference type="PROSITE" id="PS50011">
    <property type="entry name" value="PROTEIN_KINASE_DOM"/>
    <property type="match status" value="1"/>
</dbReference>
<dbReference type="GO" id="GO:0071363">
    <property type="term" value="P:cellular response to growth factor stimulus"/>
    <property type="evidence" value="ECO:0000318"/>
    <property type="project" value="GO_Central"/>
</dbReference>
<dbReference type="eggNOG" id="KOG2052">
    <property type="taxonomic scope" value="Eukaryota"/>
</dbReference>
<dbReference type="Proteomes" id="UP000009022">
    <property type="component" value="Unassembled WGS sequence"/>
</dbReference>
<accession>B3S1V4</accession>
<reference evidence="18 19" key="1">
    <citation type="journal article" date="2008" name="Nature">
        <title>The Trichoplax genome and the nature of placozoans.</title>
        <authorList>
            <person name="Srivastava M."/>
            <person name="Begovic E."/>
            <person name="Chapman J."/>
            <person name="Putnam N.H."/>
            <person name="Hellsten U."/>
            <person name="Kawashima T."/>
            <person name="Kuo A."/>
            <person name="Mitros T."/>
            <person name="Salamov A."/>
            <person name="Carpenter M.L."/>
            <person name="Signorovitch A.Y."/>
            <person name="Moreno M.A."/>
            <person name="Kamm K."/>
            <person name="Grimwood J."/>
            <person name="Schmutz J."/>
            <person name="Shapiro H."/>
            <person name="Grigoriev I.V."/>
            <person name="Buss L.W."/>
            <person name="Schierwater B."/>
            <person name="Dellaporta S.L."/>
            <person name="Rokhsar D.S."/>
        </authorList>
    </citation>
    <scope>NUCLEOTIDE SEQUENCE [LARGE SCALE GENOMIC DNA]</scope>
    <source>
        <strain evidence="18 19">Grell-BS-1999</strain>
    </source>
</reference>
<dbReference type="Gene3D" id="3.30.200.20">
    <property type="entry name" value="Phosphorylase Kinase, domain 1"/>
    <property type="match status" value="1"/>
</dbReference>
<dbReference type="InterPro" id="IPR000719">
    <property type="entry name" value="Prot_kinase_dom"/>
</dbReference>
<evidence type="ECO:0000256" key="4">
    <source>
        <dbReference type="ARBA" id="ARBA00022679"/>
    </source>
</evidence>
<dbReference type="HOGENOM" id="CLU_000288_8_0_1"/>
<dbReference type="PANTHER" id="PTHR23255:SF71">
    <property type="entry name" value="RECEPTOR PROTEIN SERINE_THREONINE KINASE"/>
    <property type="match status" value="1"/>
</dbReference>
<dbReference type="InterPro" id="IPR003605">
    <property type="entry name" value="GS_dom"/>
</dbReference>
<dbReference type="PROSITE" id="PS00107">
    <property type="entry name" value="PROTEIN_KINASE_ATP"/>
    <property type="match status" value="1"/>
</dbReference>
<evidence type="ECO:0000256" key="3">
    <source>
        <dbReference type="ARBA" id="ARBA00022527"/>
    </source>
</evidence>
<evidence type="ECO:0000313" key="18">
    <source>
        <dbReference type="EMBL" id="EDV23571.1"/>
    </source>
</evidence>
<evidence type="ECO:0000256" key="8">
    <source>
        <dbReference type="ARBA" id="ARBA00022777"/>
    </source>
</evidence>
<dbReference type="RefSeq" id="XP_002114481.1">
    <property type="nucleotide sequence ID" value="XM_002114445.1"/>
</dbReference>
<sequence>MESYKIYSEVTSGSGAGRPLMVKRTFAKEITLVKAVGRGRFGEVWMAKWRGGFVAVKIFYSIEEASWRRETEIYETTLMRHENILGYIASDIMGSQSVTQLYLVTDYHEFGSLYDYLQGQYCDKFDMIRLALSAASGLAYLHAEIVGKQGKPAIAHRDIKSRNILVKRDKTCCIGDLGLAVRYDSEKDTVDIAPNKRVGTKRYMAPEVLNDTLNTAKFEDIKRADVYSFGLVLWEICICSVINVEHHLPYWDKVPQDPGFEIMKEVVVLQNTRPPIYDVWIRDAHMRVIGQVLSECWHQSAPARLTALRIKKNLAKLDIEMKKSQPII</sequence>
<comment type="catalytic activity">
    <reaction evidence="15">
        <text>L-threonyl-[receptor-protein] + ATP = O-phospho-L-threonyl-[receptor-protein] + ADP + H(+)</text>
        <dbReference type="Rhea" id="RHEA:44880"/>
        <dbReference type="Rhea" id="RHEA-COMP:11024"/>
        <dbReference type="Rhea" id="RHEA-COMP:11025"/>
        <dbReference type="ChEBI" id="CHEBI:15378"/>
        <dbReference type="ChEBI" id="CHEBI:30013"/>
        <dbReference type="ChEBI" id="CHEBI:30616"/>
        <dbReference type="ChEBI" id="CHEBI:61977"/>
        <dbReference type="ChEBI" id="CHEBI:456216"/>
        <dbReference type="EC" id="2.7.11.30"/>
    </reaction>
</comment>
<evidence type="ECO:0000259" key="16">
    <source>
        <dbReference type="PROSITE" id="PS50011"/>
    </source>
</evidence>
<evidence type="ECO:0000256" key="2">
    <source>
        <dbReference type="ARBA" id="ARBA00009605"/>
    </source>
</evidence>
<keyword evidence="4 15" id="KW-0808">Transferase</keyword>
<evidence type="ECO:0000256" key="14">
    <source>
        <dbReference type="RuleBase" id="RU000304"/>
    </source>
</evidence>
<dbReference type="OrthoDB" id="69842at2759"/>
<evidence type="ECO:0000256" key="1">
    <source>
        <dbReference type="ARBA" id="ARBA00004479"/>
    </source>
</evidence>
<keyword evidence="5" id="KW-0812">Transmembrane</keyword>
<keyword evidence="15" id="KW-0460">Magnesium</keyword>
<keyword evidence="7 13" id="KW-0547">Nucleotide-binding</keyword>
<dbReference type="GO" id="GO:0046872">
    <property type="term" value="F:metal ion binding"/>
    <property type="evidence" value="ECO:0007669"/>
    <property type="project" value="UniProtKB-KW"/>
</dbReference>
<dbReference type="GO" id="GO:0004674">
    <property type="term" value="F:protein serine/threonine kinase activity"/>
    <property type="evidence" value="ECO:0000318"/>
    <property type="project" value="GO_Central"/>
</dbReference>
<dbReference type="OMA" id="RDMIEMT"/>
<dbReference type="SMART" id="SM00467">
    <property type="entry name" value="GS"/>
    <property type="match status" value="1"/>
</dbReference>
<dbReference type="FunFam" id="1.10.510.10:FF:000304">
    <property type="entry name" value="Receptor protein serine/threonine kinase"/>
    <property type="match status" value="1"/>
</dbReference>
<keyword evidence="10" id="KW-1133">Transmembrane helix</keyword>
<keyword evidence="19" id="KW-1185">Reference proteome</keyword>
<dbReference type="InterPro" id="IPR008271">
    <property type="entry name" value="Ser/Thr_kinase_AS"/>
</dbReference>
<dbReference type="GeneID" id="6755694"/>
<keyword evidence="9 13" id="KW-0067">ATP-binding</keyword>
<dbReference type="InterPro" id="IPR000333">
    <property type="entry name" value="TGFB_receptor"/>
</dbReference>
<keyword evidence="15" id="KW-0479">Metal-binding</keyword>
<dbReference type="InterPro" id="IPR011009">
    <property type="entry name" value="Kinase-like_dom_sf"/>
</dbReference>
<evidence type="ECO:0000256" key="5">
    <source>
        <dbReference type="ARBA" id="ARBA00022692"/>
    </source>
</evidence>
<dbReference type="PROSITE" id="PS00108">
    <property type="entry name" value="PROTEIN_KINASE_ST"/>
    <property type="match status" value="1"/>
</dbReference>
<dbReference type="Gene3D" id="1.10.510.10">
    <property type="entry name" value="Transferase(Phosphotransferase) domain 1"/>
    <property type="match status" value="1"/>
</dbReference>
<evidence type="ECO:0000256" key="6">
    <source>
        <dbReference type="ARBA" id="ARBA00022729"/>
    </source>
</evidence>
<dbReference type="Pfam" id="PF07714">
    <property type="entry name" value="PK_Tyr_Ser-Thr"/>
    <property type="match status" value="1"/>
</dbReference>
<dbReference type="AlphaFoldDB" id="B3S1V4"/>
<comment type="similarity">
    <text evidence="2 15">Belongs to the protein kinase superfamily. TKL Ser/Thr protein kinase family. TGFB receptor subfamily.</text>
</comment>
<evidence type="ECO:0000259" key="17">
    <source>
        <dbReference type="PROSITE" id="PS51256"/>
    </source>
</evidence>
<dbReference type="FunCoup" id="B3S1V4">
    <property type="interactions" value="2126"/>
</dbReference>
<dbReference type="STRING" id="10228.B3S1V4"/>
<dbReference type="GO" id="GO:0043235">
    <property type="term" value="C:receptor complex"/>
    <property type="evidence" value="ECO:0000318"/>
    <property type="project" value="GO_Central"/>
</dbReference>
<dbReference type="EC" id="2.7.11.30" evidence="15"/>
<keyword evidence="6" id="KW-0732">Signal</keyword>
<comment type="subcellular location">
    <subcellularLocation>
        <location evidence="1 15">Membrane</location>
        <topology evidence="1 15">Single-pass type I membrane protein</topology>
    </subcellularLocation>
</comment>
<keyword evidence="12 15" id="KW-0675">Receptor</keyword>
<evidence type="ECO:0000313" key="19">
    <source>
        <dbReference type="Proteomes" id="UP000009022"/>
    </source>
</evidence>
<evidence type="ECO:0000256" key="15">
    <source>
        <dbReference type="RuleBase" id="RU361271"/>
    </source>
</evidence>
<dbReference type="GO" id="GO:0005524">
    <property type="term" value="F:ATP binding"/>
    <property type="evidence" value="ECO:0007669"/>
    <property type="project" value="UniProtKB-UniRule"/>
</dbReference>
<feature type="binding site" evidence="13">
    <location>
        <position position="57"/>
    </location>
    <ligand>
        <name>ATP</name>
        <dbReference type="ChEBI" id="CHEBI:30616"/>
    </ligand>
</feature>
<dbReference type="GO" id="GO:0005886">
    <property type="term" value="C:plasma membrane"/>
    <property type="evidence" value="ECO:0000318"/>
    <property type="project" value="GO_Central"/>
</dbReference>
<dbReference type="SUPFAM" id="SSF56112">
    <property type="entry name" value="Protein kinase-like (PK-like)"/>
    <property type="match status" value="1"/>
</dbReference>
<dbReference type="InterPro" id="IPR017441">
    <property type="entry name" value="Protein_kinase_ATP_BS"/>
</dbReference>
<evidence type="ECO:0000256" key="7">
    <source>
        <dbReference type="ARBA" id="ARBA00022741"/>
    </source>
</evidence>
<dbReference type="PIRSF" id="PIRSF000654">
    <property type="entry name" value="Integrin-linked_kinase"/>
    <property type="match status" value="1"/>
</dbReference>
<dbReference type="PRINTS" id="PR00653">
    <property type="entry name" value="ACTIVIN2R"/>
</dbReference>
<keyword evidence="3 14" id="KW-0723">Serine/threonine-protein kinase</keyword>
<dbReference type="GO" id="GO:0004675">
    <property type="term" value="F:transmembrane receptor protein serine/threonine kinase activity"/>
    <property type="evidence" value="ECO:0007669"/>
    <property type="project" value="UniProtKB-EC"/>
</dbReference>
<name>B3S1V4_TRIAD</name>
<dbReference type="CTD" id="6755694"/>
<evidence type="ECO:0000256" key="10">
    <source>
        <dbReference type="ARBA" id="ARBA00022989"/>
    </source>
</evidence>
<dbReference type="InParanoid" id="B3S1V4"/>
<gene>
    <name evidence="18" type="ORF">TRIADDRAFT_27560</name>
</gene>
<dbReference type="PhylomeDB" id="B3S1V4"/>
<proteinExistence type="inferred from homology"/>
<evidence type="ECO:0000256" key="12">
    <source>
        <dbReference type="ARBA" id="ARBA00023170"/>
    </source>
</evidence>
<dbReference type="EMBL" id="DS985247">
    <property type="protein sequence ID" value="EDV23571.1"/>
    <property type="molecule type" value="Genomic_DNA"/>
</dbReference>
<feature type="domain" description="Protein kinase" evidence="16">
    <location>
        <begin position="30"/>
        <end position="328"/>
    </location>
</feature>